<organism evidence="10 11">
    <name type="scientific">Anabas testudineus</name>
    <name type="common">Climbing perch</name>
    <name type="synonym">Anthias testudineus</name>
    <dbReference type="NCBI Taxonomy" id="64144"/>
    <lineage>
        <taxon>Eukaryota</taxon>
        <taxon>Metazoa</taxon>
        <taxon>Chordata</taxon>
        <taxon>Craniata</taxon>
        <taxon>Vertebrata</taxon>
        <taxon>Euteleostomi</taxon>
        <taxon>Actinopterygii</taxon>
        <taxon>Neopterygii</taxon>
        <taxon>Teleostei</taxon>
        <taxon>Neoteleostei</taxon>
        <taxon>Acanthomorphata</taxon>
        <taxon>Anabantaria</taxon>
        <taxon>Anabantiformes</taxon>
        <taxon>Anabantoidei</taxon>
        <taxon>Anabantidae</taxon>
        <taxon>Anabas</taxon>
    </lineage>
</organism>
<dbReference type="InParanoid" id="A0A3Q1HY32"/>
<keyword evidence="9" id="KW-0732">Signal</keyword>
<gene>
    <name evidence="10" type="primary">SELENOM</name>
</gene>
<keyword evidence="8" id="KW-0472">Membrane</keyword>
<reference evidence="10" key="3">
    <citation type="submission" date="2025-09" db="UniProtKB">
        <authorList>
            <consortium name="Ensembl"/>
        </authorList>
    </citation>
    <scope>IDENTIFICATION</scope>
</reference>
<feature type="region of interest" description="Disordered" evidence="7">
    <location>
        <begin position="80"/>
        <end position="131"/>
    </location>
</feature>
<evidence type="ECO:0000256" key="4">
    <source>
        <dbReference type="ARBA" id="ARBA00022859"/>
    </source>
</evidence>
<keyword evidence="4" id="KW-0391">Immunity</keyword>
<dbReference type="InterPro" id="IPR024128">
    <property type="entry name" value="T-cell_CD3_zeta"/>
</dbReference>
<dbReference type="PANTHER" id="PTHR10035">
    <property type="entry name" value="T-CELL SURFACE GLYCOPROTEIN CD3 ZETA CHAIN"/>
    <property type="match status" value="1"/>
</dbReference>
<keyword evidence="3" id="KW-0597">Phosphoprotein</keyword>
<feature type="compositionally biased region" description="Basic residues" evidence="7">
    <location>
        <begin position="93"/>
        <end position="103"/>
    </location>
</feature>
<protein>
    <recommendedName>
        <fullName evidence="12">T-cell surface glycoprotein CD3 zeta chain</fullName>
    </recommendedName>
</protein>
<keyword evidence="11" id="KW-1185">Reference proteome</keyword>
<feature type="transmembrane region" description="Helical" evidence="8">
    <location>
        <begin position="30"/>
        <end position="50"/>
    </location>
</feature>
<name>A0A3Q1HY32_ANATE</name>
<dbReference type="Ensembl" id="ENSATET00000014231.3">
    <property type="protein sequence ID" value="ENSATEP00000014007.1"/>
    <property type="gene ID" value="ENSATEG00000009773.3"/>
</dbReference>
<dbReference type="AlphaFoldDB" id="A0A3Q1HY32"/>
<evidence type="ECO:0000256" key="6">
    <source>
        <dbReference type="ARBA" id="ARBA00023170"/>
    </source>
</evidence>
<dbReference type="OrthoDB" id="9941225at2759"/>
<evidence type="ECO:0000256" key="3">
    <source>
        <dbReference type="ARBA" id="ARBA00022553"/>
    </source>
</evidence>
<evidence type="ECO:0000256" key="2">
    <source>
        <dbReference type="ARBA" id="ARBA00022475"/>
    </source>
</evidence>
<keyword evidence="5" id="KW-1064">Adaptive immunity</keyword>
<dbReference type="GO" id="GO:0098797">
    <property type="term" value="C:plasma membrane protein complex"/>
    <property type="evidence" value="ECO:0007669"/>
    <property type="project" value="UniProtKB-ARBA"/>
</dbReference>
<dbReference type="PANTHER" id="PTHR10035:SF2">
    <property type="entry name" value="T-CELL SURFACE GLYCOPROTEIN CD3 ZETA CHAIN"/>
    <property type="match status" value="1"/>
</dbReference>
<evidence type="ECO:0000256" key="1">
    <source>
        <dbReference type="ARBA" id="ARBA00004251"/>
    </source>
</evidence>
<keyword evidence="8" id="KW-1133">Transmembrane helix</keyword>
<dbReference type="GO" id="GO:0002250">
    <property type="term" value="P:adaptive immune response"/>
    <property type="evidence" value="ECO:0007669"/>
    <property type="project" value="UniProtKB-KW"/>
</dbReference>
<sequence length="131" mass="14828">MDKMRTGVFMLFVLVVPVSCSEIFFTDQVICYFLDGFLMIYCIVATALYFREKFSHLPAEVLAASTQDDKGAIYQELERPKDADPYQVLEPLKKKKRPGKKKKSQADERGDDRDRYESVDPGSAAPPVAPV</sequence>
<evidence type="ECO:0000256" key="9">
    <source>
        <dbReference type="SAM" id="SignalP"/>
    </source>
</evidence>
<dbReference type="OMA" id="MIYCIVA"/>
<feature type="signal peptide" evidence="9">
    <location>
        <begin position="1"/>
        <end position="20"/>
    </location>
</feature>
<keyword evidence="6" id="KW-0675">Receptor</keyword>
<dbReference type="GeneTree" id="ENSGT00940000177034"/>
<keyword evidence="8" id="KW-0812">Transmembrane</keyword>
<dbReference type="Pfam" id="PF11628">
    <property type="entry name" value="TCR_zetazeta"/>
    <property type="match status" value="1"/>
</dbReference>
<evidence type="ECO:0000256" key="8">
    <source>
        <dbReference type="SAM" id="Phobius"/>
    </source>
</evidence>
<dbReference type="InterPro" id="IPR021663">
    <property type="entry name" value="CD3_zeta/IgE_Fc_rcpt_gamma"/>
</dbReference>
<reference evidence="10" key="1">
    <citation type="submission" date="2021-04" db="EMBL/GenBank/DDBJ databases">
        <authorList>
            <consortium name="Wellcome Sanger Institute Data Sharing"/>
        </authorList>
    </citation>
    <scope>NUCLEOTIDE SEQUENCE [LARGE SCALE GENOMIC DNA]</scope>
</reference>
<proteinExistence type="predicted"/>
<evidence type="ECO:0000256" key="5">
    <source>
        <dbReference type="ARBA" id="ARBA00023130"/>
    </source>
</evidence>
<evidence type="ECO:0000313" key="10">
    <source>
        <dbReference type="Ensembl" id="ENSATEP00000014007.1"/>
    </source>
</evidence>
<evidence type="ECO:0000256" key="7">
    <source>
        <dbReference type="SAM" id="MobiDB-lite"/>
    </source>
</evidence>
<keyword evidence="2" id="KW-1003">Cell membrane</keyword>
<feature type="chain" id="PRO_5018656353" description="T-cell surface glycoprotein CD3 zeta chain" evidence="9">
    <location>
        <begin position="21"/>
        <end position="131"/>
    </location>
</feature>
<accession>A0A3Q1HY32</accession>
<evidence type="ECO:0008006" key="12">
    <source>
        <dbReference type="Google" id="ProtNLM"/>
    </source>
</evidence>
<comment type="subcellular location">
    <subcellularLocation>
        <location evidence="1">Cell membrane</location>
        <topology evidence="1">Single-pass type I membrane protein</topology>
    </subcellularLocation>
</comment>
<feature type="compositionally biased region" description="Basic and acidic residues" evidence="7">
    <location>
        <begin position="104"/>
        <end position="118"/>
    </location>
</feature>
<reference evidence="10" key="2">
    <citation type="submission" date="2025-08" db="UniProtKB">
        <authorList>
            <consortium name="Ensembl"/>
        </authorList>
    </citation>
    <scope>IDENTIFICATION</scope>
</reference>
<evidence type="ECO:0000313" key="11">
    <source>
        <dbReference type="Proteomes" id="UP000265040"/>
    </source>
</evidence>
<dbReference type="Proteomes" id="UP000265040">
    <property type="component" value="Chromosome 21"/>
</dbReference>